<dbReference type="PRINTS" id="PR00401">
    <property type="entry name" value="SH2DOMAIN"/>
</dbReference>
<dbReference type="GO" id="GO:0030016">
    <property type="term" value="C:myofibril"/>
    <property type="evidence" value="ECO:0007669"/>
    <property type="project" value="TreeGrafter"/>
</dbReference>
<evidence type="ECO:0000256" key="11">
    <source>
        <dbReference type="ARBA" id="ARBA00023212"/>
    </source>
</evidence>
<keyword evidence="12" id="KW-0727">SH2 domain</keyword>
<dbReference type="Gene3D" id="3.40.20.10">
    <property type="entry name" value="Severin"/>
    <property type="match status" value="2"/>
</dbReference>
<dbReference type="InterPro" id="IPR036036">
    <property type="entry name" value="SOCS_box-like_dom_sf"/>
</dbReference>
<feature type="domain" description="SOCS box" evidence="15">
    <location>
        <begin position="367"/>
        <end position="415"/>
    </location>
</feature>
<dbReference type="InterPro" id="IPR002108">
    <property type="entry name" value="ADF-H"/>
</dbReference>
<evidence type="ECO:0000259" key="16">
    <source>
        <dbReference type="PROSITE" id="PS51263"/>
    </source>
</evidence>
<dbReference type="Pfam" id="PF00017">
    <property type="entry name" value="SH2"/>
    <property type="match status" value="1"/>
</dbReference>
<feature type="region of interest" description="Disordered" evidence="13">
    <location>
        <begin position="342"/>
        <end position="361"/>
    </location>
</feature>
<dbReference type="GO" id="GO:0010591">
    <property type="term" value="P:regulation of lamellipodium assembly"/>
    <property type="evidence" value="ECO:0007669"/>
    <property type="project" value="TreeGrafter"/>
</dbReference>
<dbReference type="PROSITE" id="PS50001">
    <property type="entry name" value="SH2"/>
    <property type="match status" value="1"/>
</dbReference>
<evidence type="ECO:0000256" key="10">
    <source>
        <dbReference type="ARBA" id="ARBA00023203"/>
    </source>
</evidence>
<dbReference type="GO" id="GO:0035556">
    <property type="term" value="P:intracellular signal transduction"/>
    <property type="evidence" value="ECO:0007669"/>
    <property type="project" value="InterPro"/>
</dbReference>
<keyword evidence="18" id="KW-1185">Reference proteome</keyword>
<comment type="pathway">
    <text evidence="3">Protein modification; protein ubiquitination.</text>
</comment>
<gene>
    <name evidence="17" type="ORF">QTP70_009856</name>
</gene>
<evidence type="ECO:0000256" key="8">
    <source>
        <dbReference type="ARBA" id="ARBA00022737"/>
    </source>
</evidence>
<feature type="domain" description="SH2" evidence="14">
    <location>
        <begin position="258"/>
        <end position="372"/>
    </location>
</feature>
<accession>A0AAE0UNP7</accession>
<dbReference type="GO" id="GO:0009968">
    <property type="term" value="P:negative regulation of signal transduction"/>
    <property type="evidence" value="ECO:0007669"/>
    <property type="project" value="UniProtKB-KW"/>
</dbReference>
<dbReference type="InterPro" id="IPR029006">
    <property type="entry name" value="ADF-H/Gelsolin-like_dom_sf"/>
</dbReference>
<dbReference type="Pfam" id="PF00241">
    <property type="entry name" value="Cofilin_ADF"/>
    <property type="match status" value="1"/>
</dbReference>
<dbReference type="Proteomes" id="UP001274896">
    <property type="component" value="Unassembled WGS sequence"/>
</dbReference>
<dbReference type="PANTHER" id="PTHR13759:SF9">
    <property type="entry name" value="TWINFILIN-2"/>
    <property type="match status" value="1"/>
</dbReference>
<dbReference type="SMART" id="SM00252">
    <property type="entry name" value="SH2"/>
    <property type="match status" value="1"/>
</dbReference>
<feature type="domain" description="ADF-H" evidence="16">
    <location>
        <begin position="1"/>
        <end position="48"/>
    </location>
</feature>
<dbReference type="PANTHER" id="PTHR13759">
    <property type="entry name" value="TWINFILIN"/>
    <property type="match status" value="1"/>
</dbReference>
<protein>
    <recommendedName>
        <fullName evidence="19">Cytokine-inducible SH2-containing protein</fullName>
    </recommendedName>
</protein>
<dbReference type="SUPFAM" id="SSF55753">
    <property type="entry name" value="Actin depolymerizing proteins"/>
    <property type="match status" value="2"/>
</dbReference>
<dbReference type="InterPro" id="IPR036860">
    <property type="entry name" value="SH2_dom_sf"/>
</dbReference>
<evidence type="ECO:0000256" key="2">
    <source>
        <dbReference type="ARBA" id="ARBA00004556"/>
    </source>
</evidence>
<dbReference type="PROSITE" id="PS50225">
    <property type="entry name" value="SOCS"/>
    <property type="match status" value="1"/>
</dbReference>
<proteinExistence type="inferred from homology"/>
<dbReference type="Gene3D" id="1.10.750.20">
    <property type="entry name" value="SOCS box"/>
    <property type="match status" value="1"/>
</dbReference>
<dbReference type="GO" id="GO:0048471">
    <property type="term" value="C:perinuclear region of cytoplasm"/>
    <property type="evidence" value="ECO:0007669"/>
    <property type="project" value="UniProtKB-SubCell"/>
</dbReference>
<evidence type="ECO:0000313" key="17">
    <source>
        <dbReference type="EMBL" id="KAK3512431.1"/>
    </source>
</evidence>
<dbReference type="GO" id="GO:0030042">
    <property type="term" value="P:actin filament depolymerization"/>
    <property type="evidence" value="ECO:0007669"/>
    <property type="project" value="TreeGrafter"/>
</dbReference>
<comment type="subcellular location">
    <subcellularLocation>
        <location evidence="1">Cytoplasm</location>
        <location evidence="1">Cytoskeleton</location>
    </subcellularLocation>
    <subcellularLocation>
        <location evidence="2">Cytoplasm</location>
        <location evidence="2">Perinuclear region</location>
    </subcellularLocation>
</comment>
<evidence type="ECO:0000259" key="15">
    <source>
        <dbReference type="PROSITE" id="PS50225"/>
    </source>
</evidence>
<evidence type="ECO:0008006" key="19">
    <source>
        <dbReference type="Google" id="ProtNLM"/>
    </source>
</evidence>
<dbReference type="CDD" id="cd11284">
    <property type="entry name" value="ADF_Twf-C_like"/>
    <property type="match status" value="1"/>
</dbReference>
<reference evidence="17" key="1">
    <citation type="submission" date="2023-06" db="EMBL/GenBank/DDBJ databases">
        <title>Male Hemibagrus guttatus genome.</title>
        <authorList>
            <person name="Bian C."/>
        </authorList>
    </citation>
    <scope>NUCLEOTIDE SEQUENCE</scope>
    <source>
        <strain evidence="17">Male_cb2023</strain>
        <tissue evidence="17">Muscle</tissue>
    </source>
</reference>
<feature type="domain" description="ADF-H" evidence="16">
    <location>
        <begin position="50"/>
        <end position="190"/>
    </location>
</feature>
<dbReference type="SMART" id="SM00969">
    <property type="entry name" value="SOCS_box"/>
    <property type="match status" value="1"/>
</dbReference>
<dbReference type="InterPro" id="IPR028458">
    <property type="entry name" value="Twinfilin"/>
</dbReference>
<dbReference type="Gene3D" id="3.30.505.10">
    <property type="entry name" value="SH2 domain"/>
    <property type="match status" value="1"/>
</dbReference>
<dbReference type="FunFam" id="3.40.20.10:FF:000007">
    <property type="entry name" value="Twinfilin-1 isoform 1"/>
    <property type="match status" value="1"/>
</dbReference>
<dbReference type="GO" id="GO:0051015">
    <property type="term" value="F:actin filament binding"/>
    <property type="evidence" value="ECO:0007669"/>
    <property type="project" value="TreeGrafter"/>
</dbReference>
<dbReference type="InterPro" id="IPR000980">
    <property type="entry name" value="SH2"/>
</dbReference>
<evidence type="ECO:0000256" key="13">
    <source>
        <dbReference type="SAM" id="MobiDB-lite"/>
    </source>
</evidence>
<keyword evidence="11" id="KW-0206">Cytoskeleton</keyword>
<dbReference type="GO" id="GO:0010976">
    <property type="term" value="P:positive regulation of neuron projection development"/>
    <property type="evidence" value="ECO:0007669"/>
    <property type="project" value="TreeGrafter"/>
</dbReference>
<comment type="similarity">
    <text evidence="4">Belongs to the actin-binding proteins ADF family. Twinfilin subfamily.</text>
</comment>
<keyword evidence="6" id="KW-0341">Growth regulation</keyword>
<dbReference type="SUPFAM" id="SSF158235">
    <property type="entry name" value="SOCS box-like"/>
    <property type="match status" value="1"/>
</dbReference>
<evidence type="ECO:0000256" key="7">
    <source>
        <dbReference type="ARBA" id="ARBA00022700"/>
    </source>
</evidence>
<evidence type="ECO:0000256" key="9">
    <source>
        <dbReference type="ARBA" id="ARBA00022786"/>
    </source>
</evidence>
<sequence>MAEVRLKMVYAATRATLKKEFGGSHIKDELFGTTQEDVCFQGYLRHMSSSSSPGPLTAAEQELHQIKATEEERRGVTAPAGRGKRLDTERETIELVHTNPTEIRELPSRIPADAPRYHFFLYKHSYQGQSVEAVVFIYSMPGYSCSIKERMLYSSCKNQLLEQVEREYCIEISKKVIRNIWSSIMRLFEYNALYESKNNPSVGIPIPSSAMVTGEMIVTENGEGPCNQPIPVSAQPWESFENLRCIHATLQHLNDSGWYWGNISASQAGDALAGTAEGTFLVRDSSHTHYYFTLSVKTNRGPTNVRIEYSGNRFRLDYSSSTCPRLQSFPTVSDLVQHYVGTSRRKGKAKPEEDAPAAPKDNAVLLKLRQPLYKPKTFPTLQHLVRLTINSHTNCPEQLPLPHLLLLYLQDYPFKV</sequence>
<evidence type="ECO:0000259" key="14">
    <source>
        <dbReference type="PROSITE" id="PS50001"/>
    </source>
</evidence>
<dbReference type="GO" id="GO:0051016">
    <property type="term" value="P:barbed-end actin filament capping"/>
    <property type="evidence" value="ECO:0007669"/>
    <property type="project" value="TreeGrafter"/>
</dbReference>
<keyword evidence="9" id="KW-0833">Ubl conjugation pathway</keyword>
<evidence type="ECO:0000256" key="1">
    <source>
        <dbReference type="ARBA" id="ARBA00004245"/>
    </source>
</evidence>
<dbReference type="AlphaFoldDB" id="A0AAE0UNP7"/>
<dbReference type="GO" id="GO:0005884">
    <property type="term" value="C:actin filament"/>
    <property type="evidence" value="ECO:0007669"/>
    <property type="project" value="TreeGrafter"/>
</dbReference>
<dbReference type="EMBL" id="JAUCMX010000023">
    <property type="protein sequence ID" value="KAK3512431.1"/>
    <property type="molecule type" value="Genomic_DNA"/>
</dbReference>
<keyword evidence="10" id="KW-0009">Actin-binding</keyword>
<evidence type="ECO:0000256" key="5">
    <source>
        <dbReference type="ARBA" id="ARBA00022490"/>
    </source>
</evidence>
<name>A0AAE0UNP7_9TELE</name>
<dbReference type="SMART" id="SM00102">
    <property type="entry name" value="ADF"/>
    <property type="match status" value="1"/>
</dbReference>
<dbReference type="InterPro" id="IPR001496">
    <property type="entry name" value="SOCS_box"/>
</dbReference>
<evidence type="ECO:0000256" key="6">
    <source>
        <dbReference type="ARBA" id="ARBA00022604"/>
    </source>
</evidence>
<comment type="caution">
    <text evidence="17">The sequence shown here is derived from an EMBL/GenBank/DDBJ whole genome shotgun (WGS) entry which is preliminary data.</text>
</comment>
<evidence type="ECO:0000256" key="3">
    <source>
        <dbReference type="ARBA" id="ARBA00004906"/>
    </source>
</evidence>
<dbReference type="SUPFAM" id="SSF55550">
    <property type="entry name" value="SH2 domain"/>
    <property type="match status" value="1"/>
</dbReference>
<evidence type="ECO:0000256" key="12">
    <source>
        <dbReference type="PROSITE-ProRule" id="PRU00191"/>
    </source>
</evidence>
<keyword evidence="5" id="KW-0963">Cytoplasm</keyword>
<evidence type="ECO:0000256" key="4">
    <source>
        <dbReference type="ARBA" id="ARBA00009557"/>
    </source>
</evidence>
<evidence type="ECO:0000313" key="18">
    <source>
        <dbReference type="Proteomes" id="UP001274896"/>
    </source>
</evidence>
<keyword evidence="8" id="KW-0677">Repeat</keyword>
<dbReference type="PROSITE" id="PS51263">
    <property type="entry name" value="ADF_H"/>
    <property type="match status" value="2"/>
</dbReference>
<dbReference type="GO" id="GO:0003785">
    <property type="term" value="F:actin monomer binding"/>
    <property type="evidence" value="ECO:0007669"/>
    <property type="project" value="TreeGrafter"/>
</dbReference>
<keyword evidence="7" id="KW-0734">Signal transduction inhibitor</keyword>
<organism evidence="17 18">
    <name type="scientific">Hemibagrus guttatus</name>
    <dbReference type="NCBI Taxonomy" id="175788"/>
    <lineage>
        <taxon>Eukaryota</taxon>
        <taxon>Metazoa</taxon>
        <taxon>Chordata</taxon>
        <taxon>Craniata</taxon>
        <taxon>Vertebrata</taxon>
        <taxon>Euteleostomi</taxon>
        <taxon>Actinopterygii</taxon>
        <taxon>Neopterygii</taxon>
        <taxon>Teleostei</taxon>
        <taxon>Ostariophysi</taxon>
        <taxon>Siluriformes</taxon>
        <taxon>Bagridae</taxon>
        <taxon>Hemibagrus</taxon>
    </lineage>
</organism>